<dbReference type="PANTHER" id="PTHR11113:SF2">
    <property type="entry name" value="ADENINE DEAMINASE"/>
    <property type="match status" value="1"/>
</dbReference>
<dbReference type="SUPFAM" id="SSF51338">
    <property type="entry name" value="Composite domain of metallo-dependent hydrolases"/>
    <property type="match status" value="1"/>
</dbReference>
<organism evidence="5 6">
    <name type="scientific">Paradevosia tibetensis</name>
    <dbReference type="NCBI Taxonomy" id="1447062"/>
    <lineage>
        <taxon>Bacteria</taxon>
        <taxon>Pseudomonadati</taxon>
        <taxon>Pseudomonadota</taxon>
        <taxon>Alphaproteobacteria</taxon>
        <taxon>Hyphomicrobiales</taxon>
        <taxon>Devosiaceae</taxon>
        <taxon>Paradevosia</taxon>
    </lineage>
</organism>
<dbReference type="KEGG" id="yti:FNA67_00140"/>
<dbReference type="Pfam" id="PF13382">
    <property type="entry name" value="Adenine_deam_C"/>
    <property type="match status" value="1"/>
</dbReference>
<dbReference type="EC" id="3.5.4.2" evidence="2"/>
<name>A0A5B9DHT0_9HYPH</name>
<dbReference type="EMBL" id="CP041690">
    <property type="protein sequence ID" value="QEE18684.1"/>
    <property type="molecule type" value="Genomic_DNA"/>
</dbReference>
<accession>A0A5B9DHT0</accession>
<evidence type="ECO:0000256" key="4">
    <source>
        <dbReference type="ARBA" id="ARBA00047720"/>
    </source>
</evidence>
<evidence type="ECO:0000256" key="2">
    <source>
        <dbReference type="ARBA" id="ARBA00012782"/>
    </source>
</evidence>
<dbReference type="PANTHER" id="PTHR11113">
    <property type="entry name" value="N-ACETYLGLUCOSAMINE-6-PHOSPHATE DEACETYLASE"/>
    <property type="match status" value="1"/>
</dbReference>
<dbReference type="AlphaFoldDB" id="A0A5B9DHT0"/>
<dbReference type="Gene3D" id="2.30.40.10">
    <property type="entry name" value="Urease, subunit C, domain 1"/>
    <property type="match status" value="1"/>
</dbReference>
<dbReference type="InterPro" id="IPR006680">
    <property type="entry name" value="Amidohydro-rel"/>
</dbReference>
<gene>
    <name evidence="5" type="ORF">FNA67_00140</name>
</gene>
<keyword evidence="6" id="KW-1185">Reference proteome</keyword>
<dbReference type="Pfam" id="PF01979">
    <property type="entry name" value="Amidohydro_1"/>
    <property type="match status" value="1"/>
</dbReference>
<comment type="similarity">
    <text evidence="1">Belongs to the metallo-dependent hydrolases superfamily. Adenine deaminase family.</text>
</comment>
<dbReference type="SUPFAM" id="SSF51556">
    <property type="entry name" value="Metallo-dependent hydrolases"/>
    <property type="match status" value="1"/>
</dbReference>
<evidence type="ECO:0000256" key="1">
    <source>
        <dbReference type="ARBA" id="ARBA00006773"/>
    </source>
</evidence>
<dbReference type="InterPro" id="IPR032466">
    <property type="entry name" value="Metal_Hydrolase"/>
</dbReference>
<evidence type="ECO:0000313" key="6">
    <source>
        <dbReference type="Proteomes" id="UP000321062"/>
    </source>
</evidence>
<reference evidence="5 6" key="1">
    <citation type="journal article" date="2015" name="Int. J. Syst. Evol. Microbiol.">
        <title>Youhaiella tibetensis gen. nov., sp. nov., isolated from subsurface sediment.</title>
        <authorList>
            <person name="Wang Y.X."/>
            <person name="Huang F.Q."/>
            <person name="Nogi Y."/>
            <person name="Pang S.J."/>
            <person name="Wang P.K."/>
            <person name="Lv J."/>
        </authorList>
    </citation>
    <scope>NUCLEOTIDE SEQUENCE [LARGE SCALE GENOMIC DNA]</scope>
    <source>
        <strain evidence="6">fig4</strain>
    </source>
</reference>
<protein>
    <recommendedName>
        <fullName evidence="2">adenine deaminase</fullName>
        <ecNumber evidence="2">3.5.4.2</ecNumber>
    </recommendedName>
</protein>
<dbReference type="Gene3D" id="3.20.20.140">
    <property type="entry name" value="Metal-dependent hydrolases"/>
    <property type="match status" value="1"/>
</dbReference>
<sequence>MALPDDLILDAADEVAIRQNLTLVALGKAPADLAIEVGRLLAVHSRQWLEDQEIIVAGRRIAYVGQRGSYKGTVKARVSYHGLSAVPGFGEVHKHIESTHLTPEFEAALVLPRGNTWTCEASHEFANVNGARNTEFWQKAREAGSQLKVFIQPGSAVPPSAWEESGGYYGYEEQKAFLARDLSVTSLDEVMDWPAVWNPENPSYVRMWGMIGATFEMRGVVEGHGSGLTDPHDISAFAAAGLSSDHEVWALDEAWDRLQRGIFVELRPFSYDVIIPGLIERGLADWSNVAFTTDDRSASETLEKGASDHNVRFAIAHGLAPEIAIQCATINPARHMRIDQWVGSITPGRYADIVLLSDLESLAIAHVYADGALVSNGETFVGELPAIAWPGWATQTMNVGRTLSAADFAIPALPGRTSMNAAVLRPFHWNEDFLVEELPVADGLVQRDAARFITKWALVDRYRGDGAVARMFWTGCGPQDEETALACSVAHDSHNVWVIGSDDAAMAMAVNRLQEIGGGWVLVHHGEVVGEVRYEVGGLMTARTAQALDAEMQAFYRAAEKVTWMYKPSALNLWKPGFPEFLIFATLTCSPWRWVLVAPSELAPEGFVNVQTGETHKVVW</sequence>
<dbReference type="RefSeq" id="WP_147654641.1">
    <property type="nucleotide sequence ID" value="NZ_BMFM01000001.1"/>
</dbReference>
<dbReference type="OrthoDB" id="9775607at2"/>
<evidence type="ECO:0000256" key="3">
    <source>
        <dbReference type="ARBA" id="ARBA00022801"/>
    </source>
</evidence>
<evidence type="ECO:0000313" key="5">
    <source>
        <dbReference type="EMBL" id="QEE18684.1"/>
    </source>
</evidence>
<proteinExistence type="inferred from homology"/>
<comment type="catalytic activity">
    <reaction evidence="4">
        <text>adenine + H2O + H(+) = hypoxanthine + NH4(+)</text>
        <dbReference type="Rhea" id="RHEA:23688"/>
        <dbReference type="ChEBI" id="CHEBI:15377"/>
        <dbReference type="ChEBI" id="CHEBI:15378"/>
        <dbReference type="ChEBI" id="CHEBI:16708"/>
        <dbReference type="ChEBI" id="CHEBI:17368"/>
        <dbReference type="ChEBI" id="CHEBI:28938"/>
        <dbReference type="EC" id="3.5.4.2"/>
    </reaction>
</comment>
<dbReference type="InterPro" id="IPR026912">
    <property type="entry name" value="Adenine_deam_C"/>
</dbReference>
<dbReference type="GO" id="GO:0000034">
    <property type="term" value="F:adenine deaminase activity"/>
    <property type="evidence" value="ECO:0007669"/>
    <property type="project" value="UniProtKB-EC"/>
</dbReference>
<dbReference type="InterPro" id="IPR011059">
    <property type="entry name" value="Metal-dep_hydrolase_composite"/>
</dbReference>
<keyword evidence="3" id="KW-0378">Hydrolase</keyword>
<dbReference type="Proteomes" id="UP000321062">
    <property type="component" value="Chromosome"/>
</dbReference>